<dbReference type="EMBL" id="DWWO01000144">
    <property type="protein sequence ID" value="HJC35296.1"/>
    <property type="molecule type" value="Genomic_DNA"/>
</dbReference>
<accession>A0A9D2SV61</accession>
<dbReference type="Proteomes" id="UP000823890">
    <property type="component" value="Unassembled WGS sequence"/>
</dbReference>
<dbReference type="InterPro" id="IPR052345">
    <property type="entry name" value="Rad_response_metalloprotease"/>
</dbReference>
<organism evidence="2 3">
    <name type="scientific">Candidatus Mediterraneibacter faecipullorum</name>
    <dbReference type="NCBI Taxonomy" id="2838670"/>
    <lineage>
        <taxon>Bacteria</taxon>
        <taxon>Bacillati</taxon>
        <taxon>Bacillota</taxon>
        <taxon>Clostridia</taxon>
        <taxon>Lachnospirales</taxon>
        <taxon>Lachnospiraceae</taxon>
        <taxon>Mediterraneibacter</taxon>
    </lineage>
</organism>
<comment type="caution">
    <text evidence="2">The sequence shown here is derived from an EMBL/GenBank/DDBJ whole genome shotgun (WGS) entry which is preliminary data.</text>
</comment>
<name>A0A9D2SV61_9FIRM</name>
<dbReference type="InterPro" id="IPR010359">
    <property type="entry name" value="IrrE_HExxH"/>
</dbReference>
<gene>
    <name evidence="2" type="ORF">H9758_12040</name>
</gene>
<evidence type="ECO:0000313" key="2">
    <source>
        <dbReference type="EMBL" id="HJC35296.1"/>
    </source>
</evidence>
<reference evidence="2" key="2">
    <citation type="submission" date="2021-04" db="EMBL/GenBank/DDBJ databases">
        <authorList>
            <person name="Gilroy R."/>
        </authorList>
    </citation>
    <scope>NUCLEOTIDE SEQUENCE</scope>
    <source>
        <strain evidence="2">ChiW19-954</strain>
    </source>
</reference>
<feature type="domain" description="IrrE N-terminal-like" evidence="1">
    <location>
        <begin position="79"/>
        <end position="189"/>
    </location>
</feature>
<dbReference type="PANTHER" id="PTHR43236:SF1">
    <property type="entry name" value="BLL7220 PROTEIN"/>
    <property type="match status" value="1"/>
</dbReference>
<proteinExistence type="predicted"/>
<reference evidence="2" key="1">
    <citation type="journal article" date="2021" name="PeerJ">
        <title>Extensive microbial diversity within the chicken gut microbiome revealed by metagenomics and culture.</title>
        <authorList>
            <person name="Gilroy R."/>
            <person name="Ravi A."/>
            <person name="Getino M."/>
            <person name="Pursley I."/>
            <person name="Horton D.L."/>
            <person name="Alikhan N.F."/>
            <person name="Baker D."/>
            <person name="Gharbi K."/>
            <person name="Hall N."/>
            <person name="Watson M."/>
            <person name="Adriaenssens E.M."/>
            <person name="Foster-Nyarko E."/>
            <person name="Jarju S."/>
            <person name="Secka A."/>
            <person name="Antonio M."/>
            <person name="Oren A."/>
            <person name="Chaudhuri R.R."/>
            <person name="La Ragione R."/>
            <person name="Hildebrand F."/>
            <person name="Pallen M.J."/>
        </authorList>
    </citation>
    <scope>NUCLEOTIDE SEQUENCE</scope>
    <source>
        <strain evidence="2">ChiW19-954</strain>
    </source>
</reference>
<evidence type="ECO:0000313" key="3">
    <source>
        <dbReference type="Proteomes" id="UP000823890"/>
    </source>
</evidence>
<dbReference type="Pfam" id="PF06114">
    <property type="entry name" value="Peptidase_M78"/>
    <property type="match status" value="1"/>
</dbReference>
<dbReference type="AlphaFoldDB" id="A0A9D2SV61"/>
<protein>
    <submittedName>
        <fullName evidence="2">ImmA/IrrE family metallo-endopeptidase</fullName>
    </submittedName>
</protein>
<dbReference type="PANTHER" id="PTHR43236">
    <property type="entry name" value="ANTITOXIN HIGA1"/>
    <property type="match status" value="1"/>
</dbReference>
<sequence length="272" mass="31525">MTSLFDRILYKKNPKRFEQIGEIAAGFSSFYIGQNIIQDDVFTMIENYARTKEMPLEWLRFPINDQELCACTFIRGGRIFVMLNSGIPMSKQIFAAAHELYHIRCFLEEDDTELVRSGSILNASIIEKGSTEEEELEANAFAGLLLVPIDALEQQIRIYQIDKTAIEIDDILTLMDIFAVPYKAMVLRLLEEQLISDIYAREMIDIPFDKIRREMEITDKAKRWDMIPSGCEKFGSLLKNLSTNTEQEALPKSRLKEDWKKLDRIKKTYGIK</sequence>
<dbReference type="Gene3D" id="1.10.10.2910">
    <property type="match status" value="1"/>
</dbReference>
<evidence type="ECO:0000259" key="1">
    <source>
        <dbReference type="Pfam" id="PF06114"/>
    </source>
</evidence>